<reference evidence="5" key="2">
    <citation type="submission" date="2021-01" db="EMBL/GenBank/DDBJ databases">
        <authorList>
            <person name="Schikora-Tamarit M.A."/>
        </authorList>
    </citation>
    <scope>NUCLEOTIDE SEQUENCE</scope>
    <source>
        <strain evidence="5">CBS2887</strain>
    </source>
</reference>
<feature type="region of interest" description="Disordered" evidence="4">
    <location>
        <begin position="182"/>
        <end position="234"/>
    </location>
</feature>
<evidence type="ECO:0000256" key="3">
    <source>
        <dbReference type="PROSITE-ProRule" id="PRU00023"/>
    </source>
</evidence>
<accession>A0A9P8TFF7</accession>
<reference evidence="5" key="1">
    <citation type="journal article" date="2021" name="Open Biol.">
        <title>Shared evolutionary footprints suggest mitochondrial oxidative damage underlies multiple complex I losses in fungi.</title>
        <authorList>
            <person name="Schikora-Tamarit M.A."/>
            <person name="Marcet-Houben M."/>
            <person name="Nosek J."/>
            <person name="Gabaldon T."/>
        </authorList>
    </citation>
    <scope>NUCLEOTIDE SEQUENCE</scope>
    <source>
        <strain evidence="5">CBS2887</strain>
    </source>
</reference>
<feature type="repeat" description="ANK" evidence="3">
    <location>
        <begin position="539"/>
        <end position="571"/>
    </location>
</feature>
<feature type="region of interest" description="Disordered" evidence="4">
    <location>
        <begin position="1"/>
        <end position="170"/>
    </location>
</feature>
<feature type="compositionally biased region" description="Acidic residues" evidence="4">
    <location>
        <begin position="442"/>
        <end position="458"/>
    </location>
</feature>
<comment type="caution">
    <text evidence="5">The sequence shown here is derived from an EMBL/GenBank/DDBJ whole genome shotgun (WGS) entry which is preliminary data.</text>
</comment>
<dbReference type="SUPFAM" id="SSF48403">
    <property type="entry name" value="Ankyrin repeat"/>
    <property type="match status" value="1"/>
</dbReference>
<evidence type="ECO:0000256" key="2">
    <source>
        <dbReference type="ARBA" id="ARBA00023043"/>
    </source>
</evidence>
<feature type="region of interest" description="Disordered" evidence="4">
    <location>
        <begin position="606"/>
        <end position="738"/>
    </location>
</feature>
<feature type="compositionally biased region" description="Basic and acidic residues" evidence="4">
    <location>
        <begin position="195"/>
        <end position="210"/>
    </location>
</feature>
<dbReference type="Gene3D" id="1.25.40.20">
    <property type="entry name" value="Ankyrin repeat-containing domain"/>
    <property type="match status" value="2"/>
</dbReference>
<feature type="region of interest" description="Disordered" evidence="4">
    <location>
        <begin position="425"/>
        <end position="462"/>
    </location>
</feature>
<feature type="non-terminal residue" evidence="5">
    <location>
        <position position="1"/>
    </location>
</feature>
<feature type="repeat" description="ANK" evidence="3">
    <location>
        <begin position="319"/>
        <end position="351"/>
    </location>
</feature>
<organism evidence="5 6">
    <name type="scientific">Wickerhamomyces pijperi</name>
    <name type="common">Yeast</name>
    <name type="synonym">Pichia pijperi</name>
    <dbReference type="NCBI Taxonomy" id="599730"/>
    <lineage>
        <taxon>Eukaryota</taxon>
        <taxon>Fungi</taxon>
        <taxon>Dikarya</taxon>
        <taxon>Ascomycota</taxon>
        <taxon>Saccharomycotina</taxon>
        <taxon>Saccharomycetes</taxon>
        <taxon>Phaffomycetales</taxon>
        <taxon>Wickerhamomycetaceae</taxon>
        <taxon>Wickerhamomyces</taxon>
    </lineage>
</organism>
<feature type="compositionally biased region" description="Low complexity" evidence="4">
    <location>
        <begin position="47"/>
        <end position="57"/>
    </location>
</feature>
<feature type="non-terminal residue" evidence="5">
    <location>
        <position position="738"/>
    </location>
</feature>
<dbReference type="PANTHER" id="PTHR24171:SF8">
    <property type="entry name" value="BRCA1-ASSOCIATED RING DOMAIN PROTEIN 1"/>
    <property type="match status" value="1"/>
</dbReference>
<feature type="compositionally biased region" description="Basic and acidic residues" evidence="4">
    <location>
        <begin position="425"/>
        <end position="441"/>
    </location>
</feature>
<feature type="region of interest" description="Disordered" evidence="4">
    <location>
        <begin position="260"/>
        <end position="283"/>
    </location>
</feature>
<dbReference type="AlphaFoldDB" id="A0A9P8TFF7"/>
<dbReference type="Pfam" id="PF12796">
    <property type="entry name" value="Ank_2"/>
    <property type="match status" value="2"/>
</dbReference>
<evidence type="ECO:0000313" key="5">
    <source>
        <dbReference type="EMBL" id="KAH3677598.1"/>
    </source>
</evidence>
<feature type="compositionally biased region" description="Basic and acidic residues" evidence="4">
    <location>
        <begin position="665"/>
        <end position="677"/>
    </location>
</feature>
<keyword evidence="2 3" id="KW-0040">ANK repeat</keyword>
<dbReference type="EMBL" id="JAEUBG010005151">
    <property type="protein sequence ID" value="KAH3677598.1"/>
    <property type="molecule type" value="Genomic_DNA"/>
</dbReference>
<dbReference type="InterPro" id="IPR002110">
    <property type="entry name" value="Ankyrin_rpt"/>
</dbReference>
<feature type="compositionally biased region" description="Basic and acidic residues" evidence="4">
    <location>
        <begin position="58"/>
        <end position="75"/>
    </location>
</feature>
<evidence type="ECO:0000256" key="4">
    <source>
        <dbReference type="SAM" id="MobiDB-lite"/>
    </source>
</evidence>
<evidence type="ECO:0008006" key="7">
    <source>
        <dbReference type="Google" id="ProtNLM"/>
    </source>
</evidence>
<dbReference type="PROSITE" id="PS50297">
    <property type="entry name" value="ANK_REP_REGION"/>
    <property type="match status" value="4"/>
</dbReference>
<name>A0A9P8TFF7_WICPI</name>
<keyword evidence="1" id="KW-0677">Repeat</keyword>
<dbReference type="Proteomes" id="UP000774326">
    <property type="component" value="Unassembled WGS sequence"/>
</dbReference>
<dbReference type="InterPro" id="IPR036770">
    <property type="entry name" value="Ankyrin_rpt-contain_sf"/>
</dbReference>
<dbReference type="Pfam" id="PF00023">
    <property type="entry name" value="Ank"/>
    <property type="match status" value="1"/>
</dbReference>
<sequence>TGDESATTKPIRELSNGVELSKIFDDEENVATSKSSISENEEEEDQAQTQTQSLTSSTKEEAHESAEPPKSKDSIPESSNTGSIRSQQSSMPFVPEKLKNEPLSATLSQVSDLSSVRPKSSESQRKFLDLIKKSPVKEEEESPFAQTSPLTDLASEPILPPSSLERHLKNKRLHDYPTSIAEVSEHSTHSGSNNEHVDSDTETVHGDSPVKPRRGKLIRKRDWENSRSPSAGAVSRHLGFNDEEIAEMEQQQQRTMKQYGKNKTHSRSISPKPAPLSKKKVVRDAAGRTKLHKACGKGKYEEALALLDAGAAVDDLDNAGNSALHESALQGHTDIVRLLLERGAKVDLQSGGHVLDTPLIDAVANGHLDTIKVLIEYGADPRIENVEGGNAWNSVNEDLDNHEVIKSLLREASLKFLAAEESQKSVDMVKNDDPKVEQGDTEKEDASDDDGDQSMDDDTSYRSLGAVNTRRNAIDVISRAGKDKFVSKCAVGDLQYVGLYLENGGEPIPEALLTAARHDQLEVMNLMVAFGANVNEYANDNTLLMEALGRGHLKTVKFLLAAGADPTLRTLDGSRSTLSFATDGLIVSEAEVRLIKEAIASLEAKKNPAATANVSESERPKKRKPTPLPLENDSEAPKKKKPDTPTITSRPVSREASVITSVQSKPDEVKQAKDMKRSLSSSSVKDTGSHKKLKPSADSSRAQSPAPAAAALESQSSNLSETATTPAAPSETEDEKKA</sequence>
<gene>
    <name evidence="5" type="ORF">WICPIJ_008936</name>
</gene>
<dbReference type="OrthoDB" id="194358at2759"/>
<feature type="compositionally biased region" description="Polar residues" evidence="4">
    <location>
        <begin position="103"/>
        <end position="118"/>
    </location>
</feature>
<keyword evidence="6" id="KW-1185">Reference proteome</keyword>
<feature type="compositionally biased region" description="Low complexity" evidence="4">
    <location>
        <begin position="696"/>
        <end position="730"/>
    </location>
</feature>
<proteinExistence type="predicted"/>
<evidence type="ECO:0000313" key="6">
    <source>
        <dbReference type="Proteomes" id="UP000774326"/>
    </source>
</evidence>
<protein>
    <recommendedName>
        <fullName evidence="7">Ankyrin</fullName>
    </recommendedName>
</protein>
<feature type="repeat" description="ANK" evidence="3">
    <location>
        <begin position="286"/>
        <end position="318"/>
    </location>
</feature>
<feature type="repeat" description="ANK" evidence="3">
    <location>
        <begin position="354"/>
        <end position="386"/>
    </location>
</feature>
<dbReference type="SMART" id="SM00248">
    <property type="entry name" value="ANK"/>
    <property type="match status" value="5"/>
</dbReference>
<evidence type="ECO:0000256" key="1">
    <source>
        <dbReference type="ARBA" id="ARBA00022737"/>
    </source>
</evidence>
<feature type="compositionally biased region" description="Polar residues" evidence="4">
    <location>
        <begin position="76"/>
        <end position="91"/>
    </location>
</feature>
<dbReference type="PROSITE" id="PS50088">
    <property type="entry name" value="ANK_REPEAT"/>
    <property type="match status" value="4"/>
</dbReference>
<feature type="compositionally biased region" description="Basic and acidic residues" evidence="4">
    <location>
        <begin position="119"/>
        <end position="137"/>
    </location>
</feature>
<dbReference type="PANTHER" id="PTHR24171">
    <property type="entry name" value="ANKYRIN REPEAT DOMAIN-CONTAINING PROTEIN 39-RELATED"/>
    <property type="match status" value="1"/>
</dbReference>